<dbReference type="RefSeq" id="WP_075699236.1">
    <property type="nucleotide sequence ID" value="NZ_CP074131.1"/>
</dbReference>
<geneLocation type="plasmid" evidence="1 2">
    <name>pAb134-05</name>
</geneLocation>
<accession>A0ABX8B027</accession>
<evidence type="ECO:0008006" key="3">
    <source>
        <dbReference type="Google" id="ProtNLM"/>
    </source>
</evidence>
<gene>
    <name evidence="1" type="ORF">KGB56_26930</name>
</gene>
<organism evidence="1 2">
    <name type="scientific">Pseudovibrio brasiliensis</name>
    <dbReference type="NCBI Taxonomy" id="1898042"/>
    <lineage>
        <taxon>Bacteria</taxon>
        <taxon>Pseudomonadati</taxon>
        <taxon>Pseudomonadota</taxon>
        <taxon>Alphaproteobacteria</taxon>
        <taxon>Hyphomicrobiales</taxon>
        <taxon>Stappiaceae</taxon>
        <taxon>Pseudovibrio</taxon>
    </lineage>
</organism>
<proteinExistence type="predicted"/>
<dbReference type="EMBL" id="CP074131">
    <property type="protein sequence ID" value="QUS59184.1"/>
    <property type="molecule type" value="Genomic_DNA"/>
</dbReference>
<name>A0ABX8B027_9HYPH</name>
<reference evidence="1 2" key="1">
    <citation type="journal article" date="2021" name="Angew. Chem. Int. Ed. Engl.">
        <title>A novel family of nonribosomal peptides modulate collective behavior in Pseudovibrio bacteria isolated from marine sponges.</title>
        <authorList>
            <person name="Ioca L.P."/>
            <person name="Dai Y."/>
            <person name="Kunakom S."/>
            <person name="Diaz-Espinosa J."/>
            <person name="Krunic A."/>
            <person name="Crnkovic C.M."/>
            <person name="Orjala J."/>
            <person name="Sanchez L.M."/>
            <person name="Ferreira A.G."/>
            <person name="Berlinck R.G.S."/>
            <person name="Eustaquio A.S."/>
        </authorList>
    </citation>
    <scope>NUCLEOTIDE SEQUENCE [LARGE SCALE GENOMIC DNA]</scope>
    <source>
        <strain evidence="1 2">Ab134</strain>
        <plasmid evidence="1 2">pAb134-05</plasmid>
    </source>
</reference>
<evidence type="ECO:0000313" key="1">
    <source>
        <dbReference type="EMBL" id="QUS59184.1"/>
    </source>
</evidence>
<keyword evidence="2" id="KW-1185">Reference proteome</keyword>
<dbReference type="Proteomes" id="UP000680706">
    <property type="component" value="Plasmid pAb134-05"/>
</dbReference>
<evidence type="ECO:0000313" key="2">
    <source>
        <dbReference type="Proteomes" id="UP000680706"/>
    </source>
</evidence>
<protein>
    <recommendedName>
        <fullName evidence="3">Tail fiber protein</fullName>
    </recommendedName>
</protein>
<keyword evidence="1" id="KW-0614">Plasmid</keyword>
<sequence length="506" mass="55427">MAVTPNLNLPLLDSEEKVSEDHLKINQFVEALDTRLGEFATTMAGLATAGHTHGMAKIDGLAEALELLAAKDHGHKLEDLSDVEVRNAPDGKVLQRAAGKWGLGERSYSITEINTLLAHHKHTLDHIEGLSEQLAKLADTTKDTKFNKGLSVWGDVYLKNNALITSDSEGDFADRSGTNIDHIWHDDANNAWNFNSDSPYKVRGNAKLSAGQLDLYTSSTSTNKALSLLKLQNDSAGQEDISADRFQEAVRIEQFVKAPANGSYDAGNRFYSSGLRSYTYNYDSIGDLHELMSVYGYARHLGQNNIRTAIGVMGRFVTYANSGGTVSYGYGGRSEVVLDGAHTERAIGQHVHVNPNNANASVDLPYGIYIHMNHDAGTVNQDPVALYQNYDGDWDGRKRVGIVQESVQENRLTGTTFLNGNEALHTGNFNQVATNAGVVTGVRLGSEGTKNFTNDTDSHTWYEAPSGCVVTGLRAMWDWSDDTIGGFRYRAVQKKVDGKWYTVSQE</sequence>